<reference evidence="6" key="1">
    <citation type="submission" date="2021-06" db="EMBL/GenBank/DDBJ databases">
        <authorList>
            <person name="Kallberg Y."/>
            <person name="Tangrot J."/>
            <person name="Rosling A."/>
        </authorList>
    </citation>
    <scope>NUCLEOTIDE SEQUENCE</scope>
    <source>
        <strain evidence="6">FL130A</strain>
    </source>
</reference>
<proteinExistence type="predicted"/>
<dbReference type="Gene3D" id="3.30.930.10">
    <property type="entry name" value="Bira Bifunctional Protein, Domain 2"/>
    <property type="match status" value="2"/>
</dbReference>
<dbReference type="Pfam" id="PF00587">
    <property type="entry name" value="tRNA-synt_2b"/>
    <property type="match status" value="1"/>
</dbReference>
<evidence type="ECO:0000256" key="3">
    <source>
        <dbReference type="ARBA" id="ARBA00022840"/>
    </source>
</evidence>
<keyword evidence="1" id="KW-0436">Ligase</keyword>
<dbReference type="PRINTS" id="PR01043">
    <property type="entry name" value="TRNASYNTHGLY"/>
</dbReference>
<dbReference type="InterPro" id="IPR002314">
    <property type="entry name" value="aa-tRNA-synt_IIb"/>
</dbReference>
<organism evidence="6 7">
    <name type="scientific">Ambispora leptoticha</name>
    <dbReference type="NCBI Taxonomy" id="144679"/>
    <lineage>
        <taxon>Eukaryota</taxon>
        <taxon>Fungi</taxon>
        <taxon>Fungi incertae sedis</taxon>
        <taxon>Mucoromycota</taxon>
        <taxon>Glomeromycotina</taxon>
        <taxon>Glomeromycetes</taxon>
        <taxon>Archaeosporales</taxon>
        <taxon>Ambisporaceae</taxon>
        <taxon>Ambispora</taxon>
    </lineage>
</organism>
<evidence type="ECO:0000256" key="2">
    <source>
        <dbReference type="ARBA" id="ARBA00022741"/>
    </source>
</evidence>
<dbReference type="SUPFAM" id="SSF55681">
    <property type="entry name" value="Class II aaRS and biotin synthetases"/>
    <property type="match status" value="1"/>
</dbReference>
<dbReference type="PROSITE" id="PS50862">
    <property type="entry name" value="AA_TRNA_LIGASE_II"/>
    <property type="match status" value="1"/>
</dbReference>
<dbReference type="InterPro" id="IPR045864">
    <property type="entry name" value="aa-tRNA-synth_II/BPL/LPL"/>
</dbReference>
<evidence type="ECO:0000256" key="4">
    <source>
        <dbReference type="ARBA" id="ARBA00023146"/>
    </source>
</evidence>
<dbReference type="AlphaFoldDB" id="A0A9N8YQC8"/>
<keyword evidence="3" id="KW-0067">ATP-binding</keyword>
<sequence length="631" mass="74024">MRKGKKIGERYEGINQRYKGIEPNPKERIDAPQFLRMKLFLCYFKKEVPSLNLPLFYTKLASMGYGNDVDRGENLPPPTDPLKVEKDEAIRAILKEAFEKDPEEEINFIKTNVINNIKKKRANEKEKNTLDELIKLQFSDLYKKNELEIYTIESRLKDLNPENFKISIKSELDEKIKNCGLVNEDLSNETIKIIEEAIETGEIDKKQKAEEAIIQEGADKELNKTIIFVETEIEKSDLTNDQKEELINKILEAISRNEYQQKSYQKQREKVDKLLQLLKGEKEQQHPEEVSLTKIIASAVQENKENYRLVKNCPQCQKIYLRPETCQGIFINFLAIQQSTHRQLPFGIGQIGKSFRNEITLHHGIFRTREFEQMELEFFCREEERVKENSQEITPQVIEVSFGVERLMLAILEDSYHEEVLKNSPLTRTFLRLHPLLSPYFVAIIPLSKQINMKNPEKTLQRRKSTYLYITEPNRRLERQITKIKDNSGVQYKEENNDTIVNWNENNILGKKYLTEKLNDPSTKLTSKQRKGFKEVLEEITNNKIDESLNQEKLEDMPDQVRKDTVLKILQIQDSLEKSNKPKDKDTFFPIGPKNEEDEEIFNEINRFMKIFYDKFMTANNLAKSIIAQPA</sequence>
<comment type="caution">
    <text evidence="6">The sequence shown here is derived from an EMBL/GenBank/DDBJ whole genome shotgun (WGS) entry which is preliminary data.</text>
</comment>
<keyword evidence="2" id="KW-0547">Nucleotide-binding</keyword>
<gene>
    <name evidence="6" type="ORF">ALEPTO_LOCUS246</name>
</gene>
<keyword evidence="4" id="KW-0030">Aminoacyl-tRNA synthetase</keyword>
<dbReference type="GO" id="GO:0006426">
    <property type="term" value="P:glycyl-tRNA aminoacylation"/>
    <property type="evidence" value="ECO:0007669"/>
    <property type="project" value="TreeGrafter"/>
</dbReference>
<feature type="domain" description="Aminoacyl-transfer RNA synthetases class-II family profile" evidence="5">
    <location>
        <begin position="319"/>
        <end position="631"/>
    </location>
</feature>
<dbReference type="InterPro" id="IPR027031">
    <property type="entry name" value="Gly-tRNA_synthase/POLG2"/>
</dbReference>
<keyword evidence="7" id="KW-1185">Reference proteome</keyword>
<dbReference type="PANTHER" id="PTHR10745">
    <property type="entry name" value="GLYCYL-TRNA SYNTHETASE/DNA POLYMERASE SUBUNIT GAMMA-2"/>
    <property type="match status" value="1"/>
</dbReference>
<evidence type="ECO:0000259" key="5">
    <source>
        <dbReference type="PROSITE" id="PS50862"/>
    </source>
</evidence>
<accession>A0A9N8YQC8</accession>
<dbReference type="EMBL" id="CAJVPS010000012">
    <property type="protein sequence ID" value="CAG8440232.1"/>
    <property type="molecule type" value="Genomic_DNA"/>
</dbReference>
<dbReference type="GO" id="GO:0005524">
    <property type="term" value="F:ATP binding"/>
    <property type="evidence" value="ECO:0007669"/>
    <property type="project" value="UniProtKB-KW"/>
</dbReference>
<name>A0A9N8YQC8_9GLOM</name>
<evidence type="ECO:0000313" key="6">
    <source>
        <dbReference type="EMBL" id="CAG8440232.1"/>
    </source>
</evidence>
<dbReference type="OrthoDB" id="57698at2759"/>
<dbReference type="PANTHER" id="PTHR10745:SF8">
    <property type="entry name" value="DNA POLYMERASE SUBUNIT GAMMA-2, MITOCHONDRIAL"/>
    <property type="match status" value="1"/>
</dbReference>
<evidence type="ECO:0000313" key="7">
    <source>
        <dbReference type="Proteomes" id="UP000789508"/>
    </source>
</evidence>
<dbReference type="GO" id="GO:0004820">
    <property type="term" value="F:glycine-tRNA ligase activity"/>
    <property type="evidence" value="ECO:0007669"/>
    <property type="project" value="TreeGrafter"/>
</dbReference>
<dbReference type="InterPro" id="IPR006195">
    <property type="entry name" value="aa-tRNA-synth_II"/>
</dbReference>
<evidence type="ECO:0000256" key="1">
    <source>
        <dbReference type="ARBA" id="ARBA00022598"/>
    </source>
</evidence>
<protein>
    <submittedName>
        <fullName evidence="6">11525_t:CDS:1</fullName>
    </submittedName>
</protein>
<dbReference type="Proteomes" id="UP000789508">
    <property type="component" value="Unassembled WGS sequence"/>
</dbReference>
<dbReference type="GO" id="GO:0005737">
    <property type="term" value="C:cytoplasm"/>
    <property type="evidence" value="ECO:0007669"/>
    <property type="project" value="TreeGrafter"/>
</dbReference>